<organism evidence="1 2">
    <name type="scientific">Solibaculum intestinale</name>
    <dbReference type="NCBI Taxonomy" id="3133165"/>
    <lineage>
        <taxon>Bacteria</taxon>
        <taxon>Bacillati</taxon>
        <taxon>Bacillota</taxon>
        <taxon>Clostridia</taxon>
        <taxon>Eubacteriales</taxon>
        <taxon>Oscillospiraceae</taxon>
        <taxon>Solibaculum</taxon>
    </lineage>
</organism>
<dbReference type="Proteomes" id="UP001489509">
    <property type="component" value="Unassembled WGS sequence"/>
</dbReference>
<protein>
    <submittedName>
        <fullName evidence="1">Uncharacterized protein</fullName>
    </submittedName>
</protein>
<accession>A0ABV1DYN0</accession>
<reference evidence="1 2" key="1">
    <citation type="submission" date="2024-03" db="EMBL/GenBank/DDBJ databases">
        <title>Human intestinal bacterial collection.</title>
        <authorList>
            <person name="Pauvert C."/>
            <person name="Hitch T.C.A."/>
            <person name="Clavel T."/>
        </authorList>
    </citation>
    <scope>NUCLEOTIDE SEQUENCE [LARGE SCALE GENOMIC DNA]</scope>
    <source>
        <strain evidence="1 2">CLA-JM-H44</strain>
    </source>
</reference>
<sequence length="121" mass="14288">MHIHELADCCTFDEVAVGGNLPATEEYRAFLKKLHPKQILNMRITIPLYRVRYSYMTRRGNVRQSEKFFFATAGEHEELHLEVEMKLKDWFEDENRERPYRAVSNVEILDIGRVAYATLPL</sequence>
<evidence type="ECO:0000313" key="2">
    <source>
        <dbReference type="Proteomes" id="UP001489509"/>
    </source>
</evidence>
<name>A0ABV1DYN0_9FIRM</name>
<dbReference type="RefSeq" id="WP_349218544.1">
    <property type="nucleotide sequence ID" value="NZ_JBBMFD010000005.1"/>
</dbReference>
<comment type="caution">
    <text evidence="1">The sequence shown here is derived from an EMBL/GenBank/DDBJ whole genome shotgun (WGS) entry which is preliminary data.</text>
</comment>
<dbReference type="EMBL" id="JBBMFD010000005">
    <property type="protein sequence ID" value="MEQ2440150.1"/>
    <property type="molecule type" value="Genomic_DNA"/>
</dbReference>
<proteinExistence type="predicted"/>
<evidence type="ECO:0000313" key="1">
    <source>
        <dbReference type="EMBL" id="MEQ2440150.1"/>
    </source>
</evidence>
<keyword evidence="2" id="KW-1185">Reference proteome</keyword>
<gene>
    <name evidence="1" type="ORF">WMO26_04850</name>
</gene>